<organism evidence="1 2">
    <name type="scientific">Blepharisma stoltei</name>
    <dbReference type="NCBI Taxonomy" id="1481888"/>
    <lineage>
        <taxon>Eukaryota</taxon>
        <taxon>Sar</taxon>
        <taxon>Alveolata</taxon>
        <taxon>Ciliophora</taxon>
        <taxon>Postciliodesmatophora</taxon>
        <taxon>Heterotrichea</taxon>
        <taxon>Heterotrichida</taxon>
        <taxon>Blepharismidae</taxon>
        <taxon>Blepharisma</taxon>
    </lineage>
</organism>
<evidence type="ECO:0000313" key="2">
    <source>
        <dbReference type="Proteomes" id="UP001162131"/>
    </source>
</evidence>
<sequence length="120" mass="13783">MPGENSKNANFNIFSGMFSLLNNVTTESQYSSPKVLPLIHGLMEEDSSRLLIQNEIKPAAKKSKKRVHKKQRVTACPHITKKHYARGMCNLCYHNYGRKAFDWKCKKEEEKDLPTLSTIN</sequence>
<keyword evidence="2" id="KW-1185">Reference proteome</keyword>
<accession>A0AAU9JIE2</accession>
<dbReference type="Proteomes" id="UP001162131">
    <property type="component" value="Unassembled WGS sequence"/>
</dbReference>
<proteinExistence type="predicted"/>
<comment type="caution">
    <text evidence="1">The sequence shown here is derived from an EMBL/GenBank/DDBJ whole genome shotgun (WGS) entry which is preliminary data.</text>
</comment>
<reference evidence="1" key="1">
    <citation type="submission" date="2021-09" db="EMBL/GenBank/DDBJ databases">
        <authorList>
            <consortium name="AG Swart"/>
            <person name="Singh M."/>
            <person name="Singh A."/>
            <person name="Seah K."/>
            <person name="Emmerich C."/>
        </authorList>
    </citation>
    <scope>NUCLEOTIDE SEQUENCE</scope>
    <source>
        <strain evidence="1">ATCC30299</strain>
    </source>
</reference>
<name>A0AAU9JIE2_9CILI</name>
<dbReference type="AlphaFoldDB" id="A0AAU9JIE2"/>
<dbReference type="EMBL" id="CAJZBQ010000036">
    <property type="protein sequence ID" value="CAG9324867.1"/>
    <property type="molecule type" value="Genomic_DNA"/>
</dbReference>
<gene>
    <name evidence="1" type="ORF">BSTOLATCC_MIC36641</name>
</gene>
<protein>
    <submittedName>
        <fullName evidence="1">Uncharacterized protein</fullName>
    </submittedName>
</protein>
<evidence type="ECO:0000313" key="1">
    <source>
        <dbReference type="EMBL" id="CAG9324867.1"/>
    </source>
</evidence>